<keyword evidence="1" id="KW-0378">Hydrolase</keyword>
<proteinExistence type="predicted"/>
<reference evidence="1" key="1">
    <citation type="submission" date="2022-06" db="EMBL/GenBank/DDBJ databases">
        <title>Phylogenomic reconstructions and comparative analyses of Kickxellomycotina fungi.</title>
        <authorList>
            <person name="Reynolds N.K."/>
            <person name="Stajich J.E."/>
            <person name="Barry K."/>
            <person name="Grigoriev I.V."/>
            <person name="Crous P."/>
            <person name="Smith M.E."/>
        </authorList>
    </citation>
    <scope>NUCLEOTIDE SEQUENCE</scope>
    <source>
        <strain evidence="1">RSA 2271</strain>
    </source>
</reference>
<organism evidence="1 2">
    <name type="scientific">Spiromyces aspiralis</name>
    <dbReference type="NCBI Taxonomy" id="68401"/>
    <lineage>
        <taxon>Eukaryota</taxon>
        <taxon>Fungi</taxon>
        <taxon>Fungi incertae sedis</taxon>
        <taxon>Zoopagomycota</taxon>
        <taxon>Kickxellomycotina</taxon>
        <taxon>Kickxellomycetes</taxon>
        <taxon>Kickxellales</taxon>
        <taxon>Kickxellaceae</taxon>
        <taxon>Spiromyces</taxon>
    </lineage>
</organism>
<gene>
    <name evidence="1" type="primary">ATG4</name>
    <name evidence="1" type="ORF">EV182_000282</name>
</gene>
<dbReference type="EMBL" id="JAMZIH010000009">
    <property type="protein sequence ID" value="KAJ1680296.1"/>
    <property type="molecule type" value="Genomic_DNA"/>
</dbReference>
<evidence type="ECO:0000313" key="2">
    <source>
        <dbReference type="Proteomes" id="UP001145114"/>
    </source>
</evidence>
<sequence length="873" mass="94246">MAVKLKRRSTQSDTTTTSSTTAASAAAANSAQTQRRAIPFDPTGSSDLPPSCATPAATASPSSSAKGNGTSGTVSTSSDADSSTLGTDLGNIRFKVINTLRQWYMSTTYSMNALLSGKLLKPPSGQIWLLGVEYSRKVLAEDSPTAPSAADGGSLVCADLQQPPSSDALLLRLPQSSLVSQQQQQQQPTGTVPSQAQGGLSALRAPSYPEAFLCDFQSLIWCTYRARYPPISPTEFTTDAGWGCMLRAGQSLLGQALLMHTFGCRDWRVDRNNPKQVQTYTRIMEQFVDDSDPQSSFSIHHMASLGRQYGKDIGEWFGPNATAQIIKQLAVRSNQDFYIYTTIDSTVYVLDILDSNESFDVVDLQSSGEGERHHPARKSTASSSGGGARKQSIDTSAFASCAIQPTLILASTRLGIDHVNPVYYPFIEACLTFPQSVGIAGGKPSSALYFVGYEDSDLIYLDPHYTRPAIPSKPKGKFTMDDFASYHCDTPRKIALSRIDPCMVFGFYCRDSTALLDLCERFDALASSGIQCGFTMNWSHSPAVMDDMRVLDDLAGMSMDSEGEEDNDGGGDAEMDQGLKSVESLEGDSVEEAEEDRVKTEDVGGPQCVRDRDRDDDDDGEIVTSDVELVENPSRHYRHFQRPSPDPGQGGHSSRFGSPGRLEKLSTASHDWSPQATRLMNTTAGVGMERAHGRLQLATRGQSASASPVPQPSGSPVRPLPYTPNRAATATATAFGIPSPHSSPGPVVTEGRHSEPRKRSDSLTSQTYVNITHFDANIAAAVAPPSVATASPSRSPITPTRQQRSIPLKTRLQSSRSKFRLSTPSKVKHRQRSPKYSRATNEGNKDSDAQAPQSPSSPSSSRSQRGSDEWINL</sequence>
<keyword evidence="2" id="KW-1185">Reference proteome</keyword>
<evidence type="ECO:0000313" key="1">
    <source>
        <dbReference type="EMBL" id="KAJ1680296.1"/>
    </source>
</evidence>
<name>A0ACC1HX92_9FUNG</name>
<dbReference type="Proteomes" id="UP001145114">
    <property type="component" value="Unassembled WGS sequence"/>
</dbReference>
<protein>
    <submittedName>
        <fullName evidence="1">Cysteine protease atg4</fullName>
    </submittedName>
</protein>
<keyword evidence="1" id="KW-0645">Protease</keyword>
<accession>A0ACC1HX92</accession>
<comment type="caution">
    <text evidence="1">The sequence shown here is derived from an EMBL/GenBank/DDBJ whole genome shotgun (WGS) entry which is preliminary data.</text>
</comment>